<organism evidence="2 3">
    <name type="scientific">Elysia marginata</name>
    <dbReference type="NCBI Taxonomy" id="1093978"/>
    <lineage>
        <taxon>Eukaryota</taxon>
        <taxon>Metazoa</taxon>
        <taxon>Spiralia</taxon>
        <taxon>Lophotrochozoa</taxon>
        <taxon>Mollusca</taxon>
        <taxon>Gastropoda</taxon>
        <taxon>Heterobranchia</taxon>
        <taxon>Euthyneura</taxon>
        <taxon>Panpulmonata</taxon>
        <taxon>Sacoglossa</taxon>
        <taxon>Placobranchoidea</taxon>
        <taxon>Plakobranchidae</taxon>
        <taxon>Elysia</taxon>
    </lineage>
</organism>
<evidence type="ECO:0000313" key="3">
    <source>
        <dbReference type="Proteomes" id="UP000762676"/>
    </source>
</evidence>
<sequence>MVSYGPCKLPRKRRSKTEIAEAQAEPEEAPDPSQPPEHKYALPELGCMLVKIGNGLRRQCQLKHPVSQRSTWECSRCKVTLCAVCFVPYHKDKNLM</sequence>
<gene>
    <name evidence="2" type="ORF">ElyMa_004327500</name>
</gene>
<name>A0AAV4H4E2_9GAST</name>
<dbReference type="EMBL" id="BMAT01008732">
    <property type="protein sequence ID" value="GFR91430.1"/>
    <property type="molecule type" value="Genomic_DNA"/>
</dbReference>
<evidence type="ECO:0000313" key="2">
    <source>
        <dbReference type="EMBL" id="GFR91430.1"/>
    </source>
</evidence>
<comment type="caution">
    <text evidence="2">The sequence shown here is derived from an EMBL/GenBank/DDBJ whole genome shotgun (WGS) entry which is preliminary data.</text>
</comment>
<feature type="region of interest" description="Disordered" evidence="1">
    <location>
        <begin position="1"/>
        <end position="37"/>
    </location>
</feature>
<proteinExistence type="predicted"/>
<keyword evidence="3" id="KW-1185">Reference proteome</keyword>
<accession>A0AAV4H4E2</accession>
<protein>
    <recommendedName>
        <fullName evidence="4">B box-type domain-containing protein</fullName>
    </recommendedName>
</protein>
<evidence type="ECO:0000256" key="1">
    <source>
        <dbReference type="SAM" id="MobiDB-lite"/>
    </source>
</evidence>
<reference evidence="2 3" key="1">
    <citation type="journal article" date="2021" name="Elife">
        <title>Chloroplast acquisition without the gene transfer in kleptoplastic sea slugs, Plakobranchus ocellatus.</title>
        <authorList>
            <person name="Maeda T."/>
            <person name="Takahashi S."/>
            <person name="Yoshida T."/>
            <person name="Shimamura S."/>
            <person name="Takaki Y."/>
            <person name="Nagai Y."/>
            <person name="Toyoda A."/>
            <person name="Suzuki Y."/>
            <person name="Arimoto A."/>
            <person name="Ishii H."/>
            <person name="Satoh N."/>
            <person name="Nishiyama T."/>
            <person name="Hasebe M."/>
            <person name="Maruyama T."/>
            <person name="Minagawa J."/>
            <person name="Obokata J."/>
            <person name="Shigenobu S."/>
        </authorList>
    </citation>
    <scope>NUCLEOTIDE SEQUENCE [LARGE SCALE GENOMIC DNA]</scope>
</reference>
<dbReference type="Proteomes" id="UP000762676">
    <property type="component" value="Unassembled WGS sequence"/>
</dbReference>
<evidence type="ECO:0008006" key="4">
    <source>
        <dbReference type="Google" id="ProtNLM"/>
    </source>
</evidence>
<dbReference type="AlphaFoldDB" id="A0AAV4H4E2"/>